<dbReference type="SUPFAM" id="SSF52833">
    <property type="entry name" value="Thioredoxin-like"/>
    <property type="match status" value="1"/>
</dbReference>
<comment type="caution">
    <text evidence="2">The sequence shown here is derived from an EMBL/GenBank/DDBJ whole genome shotgun (WGS) entry which is preliminary data.</text>
</comment>
<dbReference type="GO" id="GO:0016853">
    <property type="term" value="F:isomerase activity"/>
    <property type="evidence" value="ECO:0007669"/>
    <property type="project" value="UniProtKB-KW"/>
</dbReference>
<gene>
    <name evidence="2" type="ORF">C7H85_00685</name>
</gene>
<evidence type="ECO:0000313" key="2">
    <source>
        <dbReference type="EMBL" id="PSJ47388.1"/>
    </source>
</evidence>
<dbReference type="RefSeq" id="WP_106727804.1">
    <property type="nucleotide sequence ID" value="NZ_PXYG01000001.1"/>
</dbReference>
<dbReference type="OrthoDB" id="9813770at2"/>
<evidence type="ECO:0000259" key="1">
    <source>
        <dbReference type="Pfam" id="PF01323"/>
    </source>
</evidence>
<evidence type="ECO:0000313" key="3">
    <source>
        <dbReference type="Proteomes" id="UP000240243"/>
    </source>
</evidence>
<proteinExistence type="predicted"/>
<dbReference type="Gene3D" id="3.40.30.10">
    <property type="entry name" value="Glutaredoxin"/>
    <property type="match status" value="1"/>
</dbReference>
<protein>
    <submittedName>
        <fullName evidence="2">Protein-disulfide isomerase</fullName>
    </submittedName>
</protein>
<sequence>MVTAHYMFDPMCGWCYGAASLIGQLSRMDGVRLALHPGGMIRKTAIDAGFRRHILEADQRIEAQTGQVFGAPYLARVAGGAPLVLDSYITAQAVIAAGHLGLAEVEMLHRIQQAHYQSGLPVYRPETLSALAGQLGIGPEAWAQAMSRAGEEVEAAVRRTRQLMEQFGLGGFPSLLMEREGQWQAIGLSRFYGHPDEWHSFWQQQLP</sequence>
<keyword evidence="2" id="KW-0413">Isomerase</keyword>
<accession>A0A2P7RAX0</accession>
<feature type="domain" description="DSBA-like thioredoxin" evidence="1">
    <location>
        <begin position="8"/>
        <end position="187"/>
    </location>
</feature>
<reference evidence="2 3" key="1">
    <citation type="submission" date="2018-03" db="EMBL/GenBank/DDBJ databases">
        <title>The draft genome of Zobellella sp. 59N8.</title>
        <authorList>
            <person name="Liu L."/>
            <person name="Li L."/>
            <person name="Zhang X."/>
            <person name="Liang L."/>
            <person name="Wang T."/>
        </authorList>
    </citation>
    <scope>NUCLEOTIDE SEQUENCE [LARGE SCALE GENOMIC DNA]</scope>
    <source>
        <strain evidence="2 3">59N8</strain>
    </source>
</reference>
<keyword evidence="3" id="KW-1185">Reference proteome</keyword>
<dbReference type="Pfam" id="PF01323">
    <property type="entry name" value="DSBA"/>
    <property type="match status" value="1"/>
</dbReference>
<dbReference type="CDD" id="cd03025">
    <property type="entry name" value="DsbA_FrnE_like"/>
    <property type="match status" value="1"/>
</dbReference>
<dbReference type="EMBL" id="PXYG01000001">
    <property type="protein sequence ID" value="PSJ47388.1"/>
    <property type="molecule type" value="Genomic_DNA"/>
</dbReference>
<dbReference type="Proteomes" id="UP000240243">
    <property type="component" value="Unassembled WGS sequence"/>
</dbReference>
<dbReference type="AlphaFoldDB" id="A0A2P7RAX0"/>
<dbReference type="InterPro" id="IPR036249">
    <property type="entry name" value="Thioredoxin-like_sf"/>
</dbReference>
<dbReference type="InterPro" id="IPR001853">
    <property type="entry name" value="DSBA-like_thioredoxin_dom"/>
</dbReference>
<organism evidence="2 3">
    <name type="scientific">Zobellella endophytica</name>
    <dbReference type="NCBI Taxonomy" id="2116700"/>
    <lineage>
        <taxon>Bacteria</taxon>
        <taxon>Pseudomonadati</taxon>
        <taxon>Pseudomonadota</taxon>
        <taxon>Gammaproteobacteria</taxon>
        <taxon>Aeromonadales</taxon>
        <taxon>Aeromonadaceae</taxon>
        <taxon>Zobellella</taxon>
    </lineage>
</organism>
<dbReference type="GO" id="GO:0016491">
    <property type="term" value="F:oxidoreductase activity"/>
    <property type="evidence" value="ECO:0007669"/>
    <property type="project" value="InterPro"/>
</dbReference>
<name>A0A2P7RAX0_9GAMM</name>